<accession>A0ACB8B2X0</accession>
<name>A0ACB8B2X0_9AGAM</name>
<evidence type="ECO:0000313" key="2">
    <source>
        <dbReference type="Proteomes" id="UP000790709"/>
    </source>
</evidence>
<dbReference type="Proteomes" id="UP000790709">
    <property type="component" value="Unassembled WGS sequence"/>
</dbReference>
<organism evidence="1 2">
    <name type="scientific">Leucogyrophana mollusca</name>
    <dbReference type="NCBI Taxonomy" id="85980"/>
    <lineage>
        <taxon>Eukaryota</taxon>
        <taxon>Fungi</taxon>
        <taxon>Dikarya</taxon>
        <taxon>Basidiomycota</taxon>
        <taxon>Agaricomycotina</taxon>
        <taxon>Agaricomycetes</taxon>
        <taxon>Agaricomycetidae</taxon>
        <taxon>Boletales</taxon>
        <taxon>Boletales incertae sedis</taxon>
        <taxon>Leucogyrophana</taxon>
    </lineage>
</organism>
<comment type="caution">
    <text evidence="1">The sequence shown here is derived from an EMBL/GenBank/DDBJ whole genome shotgun (WGS) entry which is preliminary data.</text>
</comment>
<sequence length="424" mass="46676">MSPLHHTIHIFMNTTITLKSISKPDTNTSTTRSGSPLTNTSSSFALEEQQCRTYEEQQCHAYEEQQHRTYEEQQCCTYEEHLHQAHKEHQHHTYEEHQRLAHEQRQHAVRCPRPTLSTTASQGGMQGLQSVGSIPLCGVGVQLIAAYTTERPLGGAANPGRSQASLDTEPQLGQYRDGVISVTETHSTTDQTTSRCVSLPFPQETIASPTPQASEPVPTPSTSQLLVPSATQRSTMTAWKVAIPPTLLPEDVFNNAKEKLKTWTLNVSGFATPAGRASRITEMLQEVAAEAGLNPPYKWAHVFSHVAKLCNNFKDIAHCLVMLGCCLQLPICDMDSEYKHKKTMVLQLIEQLQLLNVYEAEPDSNNVFVCYLKNNVLACLILDVAWLGGCSSIIDPSNMDKIFALAGTAIVKSGSSGTFQGTLD</sequence>
<protein>
    <submittedName>
        <fullName evidence="1">Uncharacterized protein</fullName>
    </submittedName>
</protein>
<evidence type="ECO:0000313" key="1">
    <source>
        <dbReference type="EMBL" id="KAH7919082.1"/>
    </source>
</evidence>
<dbReference type="EMBL" id="MU266697">
    <property type="protein sequence ID" value="KAH7919082.1"/>
    <property type="molecule type" value="Genomic_DNA"/>
</dbReference>
<proteinExistence type="predicted"/>
<gene>
    <name evidence="1" type="ORF">BV22DRAFT_1051300</name>
</gene>
<reference evidence="1" key="1">
    <citation type="journal article" date="2021" name="New Phytol.">
        <title>Evolutionary innovations through gain and loss of genes in the ectomycorrhizal Boletales.</title>
        <authorList>
            <person name="Wu G."/>
            <person name="Miyauchi S."/>
            <person name="Morin E."/>
            <person name="Kuo A."/>
            <person name="Drula E."/>
            <person name="Varga T."/>
            <person name="Kohler A."/>
            <person name="Feng B."/>
            <person name="Cao Y."/>
            <person name="Lipzen A."/>
            <person name="Daum C."/>
            <person name="Hundley H."/>
            <person name="Pangilinan J."/>
            <person name="Johnson J."/>
            <person name="Barry K."/>
            <person name="LaButti K."/>
            <person name="Ng V."/>
            <person name="Ahrendt S."/>
            <person name="Min B."/>
            <person name="Choi I.G."/>
            <person name="Park H."/>
            <person name="Plett J.M."/>
            <person name="Magnuson J."/>
            <person name="Spatafora J.W."/>
            <person name="Nagy L.G."/>
            <person name="Henrissat B."/>
            <person name="Grigoriev I.V."/>
            <person name="Yang Z.L."/>
            <person name="Xu J."/>
            <person name="Martin F.M."/>
        </authorList>
    </citation>
    <scope>NUCLEOTIDE SEQUENCE</scope>
    <source>
        <strain evidence="1">KUC20120723A-06</strain>
    </source>
</reference>
<keyword evidence="2" id="KW-1185">Reference proteome</keyword>